<organism evidence="1 2">
    <name type="scientific">Pleurostoma richardsiae</name>
    <dbReference type="NCBI Taxonomy" id="41990"/>
    <lineage>
        <taxon>Eukaryota</taxon>
        <taxon>Fungi</taxon>
        <taxon>Dikarya</taxon>
        <taxon>Ascomycota</taxon>
        <taxon>Pezizomycotina</taxon>
        <taxon>Sordariomycetes</taxon>
        <taxon>Sordariomycetidae</taxon>
        <taxon>Calosphaeriales</taxon>
        <taxon>Pleurostomataceae</taxon>
        <taxon>Pleurostoma</taxon>
    </lineage>
</organism>
<evidence type="ECO:0008006" key="3">
    <source>
        <dbReference type="Google" id="ProtNLM"/>
    </source>
</evidence>
<dbReference type="InterPro" id="IPR027417">
    <property type="entry name" value="P-loop_NTPase"/>
</dbReference>
<feature type="non-terminal residue" evidence="1">
    <location>
        <position position="1"/>
    </location>
</feature>
<dbReference type="AlphaFoldDB" id="A0AA38R156"/>
<dbReference type="Proteomes" id="UP001174694">
    <property type="component" value="Unassembled WGS sequence"/>
</dbReference>
<comment type="caution">
    <text evidence="1">The sequence shown here is derived from an EMBL/GenBank/DDBJ whole genome shotgun (WGS) entry which is preliminary data.</text>
</comment>
<dbReference type="SUPFAM" id="SSF52540">
    <property type="entry name" value="P-loop containing nucleoside triphosphate hydrolases"/>
    <property type="match status" value="1"/>
</dbReference>
<dbReference type="Gene3D" id="3.40.50.300">
    <property type="entry name" value="P-loop containing nucleotide triphosphate hydrolases"/>
    <property type="match status" value="1"/>
</dbReference>
<keyword evidence="2" id="KW-1185">Reference proteome</keyword>
<reference evidence="1" key="1">
    <citation type="submission" date="2022-07" db="EMBL/GenBank/DDBJ databases">
        <title>Fungi with potential for degradation of polypropylene.</title>
        <authorList>
            <person name="Gostincar C."/>
        </authorList>
    </citation>
    <scope>NUCLEOTIDE SEQUENCE</scope>
    <source>
        <strain evidence="1">EXF-13308</strain>
    </source>
</reference>
<evidence type="ECO:0000313" key="1">
    <source>
        <dbReference type="EMBL" id="KAJ9129442.1"/>
    </source>
</evidence>
<dbReference type="EMBL" id="JANBVO010000196">
    <property type="protein sequence ID" value="KAJ9129442.1"/>
    <property type="molecule type" value="Genomic_DNA"/>
</dbReference>
<protein>
    <recommendedName>
        <fullName evidence="3">Helicase C-terminal domain-containing protein</fullName>
    </recommendedName>
</protein>
<gene>
    <name evidence="1" type="ORF">NKR23_g12533</name>
</gene>
<proteinExistence type="predicted"/>
<name>A0AA38R156_9PEZI</name>
<accession>A0AA38R156</accession>
<evidence type="ECO:0000313" key="2">
    <source>
        <dbReference type="Proteomes" id="UP001174694"/>
    </source>
</evidence>
<sequence>KFPELNPTIITAGQSRAVKDSRAVWLQRMPGSTREETASDPRVLVTTYGLSGVGLNLIRANYMLLVEPAWMKTRQVQAAGRCDREGQKAERTHIWLVYCKGNPADMSVLLRHENRAQLSLDKWRVTVDDE</sequence>